<gene>
    <name evidence="3" type="ORF">A2571_03655</name>
</gene>
<feature type="transmembrane region" description="Helical" evidence="1">
    <location>
        <begin position="20"/>
        <end position="41"/>
    </location>
</feature>
<dbReference type="EMBL" id="MHTJ01000005">
    <property type="protein sequence ID" value="OHA58107.1"/>
    <property type="molecule type" value="Genomic_DNA"/>
</dbReference>
<feature type="transmembrane region" description="Helical" evidence="1">
    <location>
        <begin position="61"/>
        <end position="84"/>
    </location>
</feature>
<dbReference type="Proteomes" id="UP000177043">
    <property type="component" value="Unassembled WGS sequence"/>
</dbReference>
<protein>
    <recommendedName>
        <fullName evidence="2">YdbS-like PH domain-containing protein</fullName>
    </recommendedName>
</protein>
<keyword evidence="1" id="KW-0472">Membrane</keyword>
<dbReference type="Pfam" id="PF03703">
    <property type="entry name" value="bPH_2"/>
    <property type="match status" value="1"/>
</dbReference>
<accession>A0A1G2QC91</accession>
<evidence type="ECO:0000313" key="3">
    <source>
        <dbReference type="EMBL" id="OHA58107.1"/>
    </source>
</evidence>
<organism evidence="3 4">
    <name type="scientific">Candidatus Vogelbacteria bacterium RIFOXYD1_FULL_44_32</name>
    <dbReference type="NCBI Taxonomy" id="1802438"/>
    <lineage>
        <taxon>Bacteria</taxon>
        <taxon>Candidatus Vogeliibacteriota</taxon>
    </lineage>
</organism>
<name>A0A1G2QC91_9BACT</name>
<dbReference type="PANTHER" id="PTHR37938:SF1">
    <property type="entry name" value="BLL0215 PROTEIN"/>
    <property type="match status" value="1"/>
</dbReference>
<keyword evidence="1" id="KW-0812">Transmembrane</keyword>
<comment type="caution">
    <text evidence="3">The sequence shown here is derived from an EMBL/GenBank/DDBJ whole genome shotgun (WGS) entry which is preliminary data.</text>
</comment>
<dbReference type="STRING" id="1802438.A2571_03655"/>
<dbReference type="AlphaFoldDB" id="A0A1G2QC91"/>
<sequence>MKAHAIEPGEKILAEVRRHWIFFLAESIASVLFVLFPLLAISVAKNAYTFPLPSALTELFVFIYLVWLLLAWIYFFIAWTDYYLDVLIITDRKIIDIEQKGIFHREITSFRLERIQNITIETPSFLSTLLDFGHIRIGTAGEDDPFEINNIYSPYRAKDLIMSECQRINSGQQKINDGLL</sequence>
<evidence type="ECO:0000256" key="1">
    <source>
        <dbReference type="SAM" id="Phobius"/>
    </source>
</evidence>
<dbReference type="InterPro" id="IPR005182">
    <property type="entry name" value="YdbS-like_PH"/>
</dbReference>
<reference evidence="3 4" key="1">
    <citation type="journal article" date="2016" name="Nat. Commun.">
        <title>Thousands of microbial genomes shed light on interconnected biogeochemical processes in an aquifer system.</title>
        <authorList>
            <person name="Anantharaman K."/>
            <person name="Brown C.T."/>
            <person name="Hug L.A."/>
            <person name="Sharon I."/>
            <person name="Castelle C.J."/>
            <person name="Probst A.J."/>
            <person name="Thomas B.C."/>
            <person name="Singh A."/>
            <person name="Wilkins M.J."/>
            <person name="Karaoz U."/>
            <person name="Brodie E.L."/>
            <person name="Williams K.H."/>
            <person name="Hubbard S.S."/>
            <person name="Banfield J.F."/>
        </authorList>
    </citation>
    <scope>NUCLEOTIDE SEQUENCE [LARGE SCALE GENOMIC DNA]</scope>
</reference>
<evidence type="ECO:0000259" key="2">
    <source>
        <dbReference type="Pfam" id="PF03703"/>
    </source>
</evidence>
<keyword evidence="1" id="KW-1133">Transmembrane helix</keyword>
<evidence type="ECO:0000313" key="4">
    <source>
        <dbReference type="Proteomes" id="UP000177043"/>
    </source>
</evidence>
<dbReference type="PANTHER" id="PTHR37938">
    <property type="entry name" value="BLL0215 PROTEIN"/>
    <property type="match status" value="1"/>
</dbReference>
<proteinExistence type="predicted"/>
<feature type="domain" description="YdbS-like PH" evidence="2">
    <location>
        <begin position="89"/>
        <end position="151"/>
    </location>
</feature>